<feature type="domain" description="Phosphotyrosine protein phosphatase I" evidence="4">
    <location>
        <begin position="2"/>
        <end position="188"/>
    </location>
</feature>
<organism evidence="5 6">
    <name type="scientific">Ferviditalea candida</name>
    <dbReference type="NCBI Taxonomy" id="3108399"/>
    <lineage>
        <taxon>Bacteria</taxon>
        <taxon>Bacillati</taxon>
        <taxon>Bacillota</taxon>
        <taxon>Bacilli</taxon>
        <taxon>Bacillales</taxon>
        <taxon>Paenibacillaceae</taxon>
        <taxon>Ferviditalea</taxon>
    </lineage>
</organism>
<dbReference type="RefSeq" id="WP_371754652.1">
    <property type="nucleotide sequence ID" value="NZ_JAYJLD010000018.1"/>
</dbReference>
<dbReference type="InterPro" id="IPR036196">
    <property type="entry name" value="Ptyr_pPase_sf"/>
</dbReference>
<dbReference type="Proteomes" id="UP001310386">
    <property type="component" value="Unassembled WGS sequence"/>
</dbReference>
<dbReference type="PANTHER" id="PTHR11717">
    <property type="entry name" value="LOW MOLECULAR WEIGHT PROTEIN TYROSINE PHOSPHATASE"/>
    <property type="match status" value="1"/>
</dbReference>
<dbReference type="EMBL" id="JAYJLD010000018">
    <property type="protein sequence ID" value="MEB3102529.1"/>
    <property type="molecule type" value="Genomic_DNA"/>
</dbReference>
<dbReference type="Pfam" id="PF01451">
    <property type="entry name" value="LMWPc"/>
    <property type="match status" value="1"/>
</dbReference>
<comment type="caution">
    <text evidence="5">The sequence shown here is derived from an EMBL/GenBank/DDBJ whole genome shotgun (WGS) entry which is preliminary data.</text>
</comment>
<dbReference type="SUPFAM" id="SSF52788">
    <property type="entry name" value="Phosphotyrosine protein phosphatases I"/>
    <property type="match status" value="1"/>
</dbReference>
<reference evidence="5" key="1">
    <citation type="submission" date="2023-12" db="EMBL/GenBank/DDBJ databases">
        <title>Fervidustalea candida gen. nov., sp. nov., a novel member of the family Paenibacillaceae isolated from a geothermal area.</title>
        <authorList>
            <person name="Li W.-J."/>
            <person name="Jiao J.-Y."/>
            <person name="Chen Y."/>
        </authorList>
    </citation>
    <scope>NUCLEOTIDE SEQUENCE</scope>
    <source>
        <strain evidence="5">SYSU GA230002</strain>
    </source>
</reference>
<dbReference type="PANTHER" id="PTHR11717:SF31">
    <property type="entry name" value="LOW MOLECULAR WEIGHT PROTEIN-TYROSINE-PHOSPHATASE ETP-RELATED"/>
    <property type="match status" value="1"/>
</dbReference>
<gene>
    <name evidence="5" type="ORF">VF724_12735</name>
</gene>
<name>A0ABU5ZJ30_9BACL</name>
<keyword evidence="3" id="KW-0904">Protein phosphatase</keyword>
<accession>A0ABU5ZJ30</accession>
<evidence type="ECO:0000313" key="6">
    <source>
        <dbReference type="Proteomes" id="UP001310386"/>
    </source>
</evidence>
<protein>
    <submittedName>
        <fullName evidence="5">Low molecular weight protein arginine phosphatase</fullName>
    </submittedName>
</protein>
<dbReference type="InterPro" id="IPR050438">
    <property type="entry name" value="LMW_PTPase"/>
</dbReference>
<dbReference type="SMART" id="SM00226">
    <property type="entry name" value="LMWPc"/>
    <property type="match status" value="1"/>
</dbReference>
<dbReference type="Gene3D" id="3.40.50.2300">
    <property type="match status" value="1"/>
</dbReference>
<proteinExistence type="inferred from homology"/>
<dbReference type="PRINTS" id="PR00719">
    <property type="entry name" value="LMWPTPASE"/>
</dbReference>
<keyword evidence="6" id="KW-1185">Reference proteome</keyword>
<comment type="similarity">
    <text evidence="1">Belongs to the low molecular weight phosphotyrosine protein phosphatase family.</text>
</comment>
<evidence type="ECO:0000256" key="3">
    <source>
        <dbReference type="ARBA" id="ARBA00022912"/>
    </source>
</evidence>
<evidence type="ECO:0000256" key="2">
    <source>
        <dbReference type="ARBA" id="ARBA00022801"/>
    </source>
</evidence>
<keyword evidence="2" id="KW-0378">Hydrolase</keyword>
<evidence type="ECO:0000256" key="1">
    <source>
        <dbReference type="ARBA" id="ARBA00011063"/>
    </source>
</evidence>
<sequence length="195" mass="21629">MKHILFVCTGNTCRSPMAEAMLRKLAGEQGLELEVRSAGLMAAVNMPISGNSLEVLRKKGIADKLISTPLGQEWVEWADLILTMTTDHKQTVIRRFPDSLDKTFTLKEYAEDDVKILGAIAEQQKLLSDWQIKKSLSQDISETDRKRLAELSALIPDVDIADPFGGALAEYQAAADEIESALKKLIFKLRNASLQ</sequence>
<dbReference type="CDD" id="cd16344">
    <property type="entry name" value="LMWPAP"/>
    <property type="match status" value="1"/>
</dbReference>
<evidence type="ECO:0000259" key="4">
    <source>
        <dbReference type="SMART" id="SM00226"/>
    </source>
</evidence>
<evidence type="ECO:0000313" key="5">
    <source>
        <dbReference type="EMBL" id="MEB3102529.1"/>
    </source>
</evidence>
<dbReference type="InterPro" id="IPR023485">
    <property type="entry name" value="Ptyr_pPase"/>
</dbReference>
<dbReference type="InterPro" id="IPR017867">
    <property type="entry name" value="Tyr_phospatase_low_mol_wt"/>
</dbReference>